<name>A0AAD7H9D7_9AGAR</name>
<feature type="transmembrane region" description="Helical" evidence="12">
    <location>
        <begin position="120"/>
        <end position="140"/>
    </location>
</feature>
<dbReference type="Pfam" id="PF04188">
    <property type="entry name" value="Mannosyl_trans2"/>
    <property type="match status" value="1"/>
</dbReference>
<organism evidence="13 14">
    <name type="scientific">Mycena metata</name>
    <dbReference type="NCBI Taxonomy" id="1033252"/>
    <lineage>
        <taxon>Eukaryota</taxon>
        <taxon>Fungi</taxon>
        <taxon>Dikarya</taxon>
        <taxon>Basidiomycota</taxon>
        <taxon>Agaricomycotina</taxon>
        <taxon>Agaricomycetes</taxon>
        <taxon>Agaricomycetidae</taxon>
        <taxon>Agaricales</taxon>
        <taxon>Marasmiineae</taxon>
        <taxon>Mycenaceae</taxon>
        <taxon>Mycena</taxon>
    </lineage>
</organism>
<evidence type="ECO:0000256" key="1">
    <source>
        <dbReference type="ARBA" id="ARBA00004477"/>
    </source>
</evidence>
<dbReference type="GO" id="GO:0005789">
    <property type="term" value="C:endoplasmic reticulum membrane"/>
    <property type="evidence" value="ECO:0007669"/>
    <property type="project" value="UniProtKB-SubCell"/>
</dbReference>
<dbReference type="GO" id="GO:0031501">
    <property type="term" value="C:mannosyltransferase complex"/>
    <property type="evidence" value="ECO:0007669"/>
    <property type="project" value="TreeGrafter"/>
</dbReference>
<evidence type="ECO:0000256" key="8">
    <source>
        <dbReference type="ARBA" id="ARBA00022692"/>
    </source>
</evidence>
<dbReference type="EMBL" id="JARKIB010000314">
    <property type="protein sequence ID" value="KAJ7715145.1"/>
    <property type="molecule type" value="Genomic_DNA"/>
</dbReference>
<reference evidence="13" key="1">
    <citation type="submission" date="2023-03" db="EMBL/GenBank/DDBJ databases">
        <title>Massive genome expansion in bonnet fungi (Mycena s.s.) driven by repeated elements and novel gene families across ecological guilds.</title>
        <authorList>
            <consortium name="Lawrence Berkeley National Laboratory"/>
            <person name="Harder C.B."/>
            <person name="Miyauchi S."/>
            <person name="Viragh M."/>
            <person name="Kuo A."/>
            <person name="Thoen E."/>
            <person name="Andreopoulos B."/>
            <person name="Lu D."/>
            <person name="Skrede I."/>
            <person name="Drula E."/>
            <person name="Henrissat B."/>
            <person name="Morin E."/>
            <person name="Kohler A."/>
            <person name="Barry K."/>
            <person name="LaButti K."/>
            <person name="Morin E."/>
            <person name="Salamov A."/>
            <person name="Lipzen A."/>
            <person name="Mereny Z."/>
            <person name="Hegedus B."/>
            <person name="Baldrian P."/>
            <person name="Stursova M."/>
            <person name="Weitz H."/>
            <person name="Taylor A."/>
            <person name="Grigoriev I.V."/>
            <person name="Nagy L.G."/>
            <person name="Martin F."/>
            <person name="Kauserud H."/>
        </authorList>
    </citation>
    <scope>NUCLEOTIDE SEQUENCE</scope>
    <source>
        <strain evidence="13">CBHHK182m</strain>
    </source>
</reference>
<dbReference type="GO" id="GO:0004376">
    <property type="term" value="F:GPI mannosyltransferase activity"/>
    <property type="evidence" value="ECO:0007669"/>
    <property type="project" value="InterPro"/>
</dbReference>
<evidence type="ECO:0000256" key="11">
    <source>
        <dbReference type="ARBA" id="ARBA00023136"/>
    </source>
</evidence>
<evidence type="ECO:0000256" key="7">
    <source>
        <dbReference type="ARBA" id="ARBA00022679"/>
    </source>
</evidence>
<evidence type="ECO:0000313" key="14">
    <source>
        <dbReference type="Proteomes" id="UP001215598"/>
    </source>
</evidence>
<dbReference type="GO" id="GO:0000009">
    <property type="term" value="F:alpha-1,6-mannosyltransferase activity"/>
    <property type="evidence" value="ECO:0007669"/>
    <property type="project" value="InterPro"/>
</dbReference>
<feature type="transmembrane region" description="Helical" evidence="12">
    <location>
        <begin position="12"/>
        <end position="36"/>
    </location>
</feature>
<dbReference type="AlphaFoldDB" id="A0AAD7H9D7"/>
<evidence type="ECO:0000256" key="9">
    <source>
        <dbReference type="ARBA" id="ARBA00022824"/>
    </source>
</evidence>
<feature type="transmembrane region" description="Helical" evidence="12">
    <location>
        <begin position="160"/>
        <end position="189"/>
    </location>
</feature>
<dbReference type="GO" id="GO:0006506">
    <property type="term" value="P:GPI anchor biosynthetic process"/>
    <property type="evidence" value="ECO:0007669"/>
    <property type="project" value="UniProtKB-KW"/>
</dbReference>
<feature type="transmembrane region" description="Helical" evidence="12">
    <location>
        <begin position="201"/>
        <end position="220"/>
    </location>
</feature>
<keyword evidence="9 12" id="KW-0256">Endoplasmic reticulum</keyword>
<feature type="transmembrane region" description="Helical" evidence="12">
    <location>
        <begin position="302"/>
        <end position="324"/>
    </location>
</feature>
<evidence type="ECO:0000256" key="2">
    <source>
        <dbReference type="ARBA" id="ARBA00004687"/>
    </source>
</evidence>
<comment type="subcellular location">
    <subcellularLocation>
        <location evidence="1 12">Endoplasmic reticulum membrane</location>
        <topology evidence="1 12">Multi-pass membrane protein</topology>
    </subcellularLocation>
</comment>
<evidence type="ECO:0000256" key="3">
    <source>
        <dbReference type="ARBA" id="ARBA00008698"/>
    </source>
</evidence>
<evidence type="ECO:0000256" key="10">
    <source>
        <dbReference type="ARBA" id="ARBA00022989"/>
    </source>
</evidence>
<sequence>MMPQDENNNSNTRTLLALTVVSRFSVAALLLLAHLFPPFDAATSHLLLRWDAIHFLHIVRSGYVYEHEWAFLPGLPFLLSLFPTSIVAPTVLSLAAACDGSLTLYALSLHHLGSPALAKLATILSLLPSSPVTLFLAPYTEPFFTYLSYKGMFYCTQSSYFAAAIAFTLAAAFRSNGFLLSGFIIWGLLIKPILEHKPLPLISILYCAALSALPFTPFIAHNYAAYLAFCTAEPPAAWCARHLPLIYSHVQEHYWNSGFLRYWTLQQLPNFLIAAPPLLVISAFSVRHLRHWIKSPGAPGRAFLSASIAPHAIHALIMSAILLFASHTQIVLRLAAAMPITYWAAAWLLMEHPKWGGAWVAWSVLWGALSSLLWGAFLPPA</sequence>
<keyword evidence="5 12" id="KW-0337">GPI-anchor biosynthesis</keyword>
<comment type="similarity">
    <text evidence="3 12">Belongs to the PIGV family.</text>
</comment>
<dbReference type="Proteomes" id="UP001215598">
    <property type="component" value="Unassembled WGS sequence"/>
</dbReference>
<keyword evidence="10 12" id="KW-1133">Transmembrane helix</keyword>
<keyword evidence="8 12" id="KW-0812">Transmembrane</keyword>
<gene>
    <name evidence="13" type="ORF">B0H16DRAFT_510964</name>
</gene>
<evidence type="ECO:0000256" key="5">
    <source>
        <dbReference type="ARBA" id="ARBA00022502"/>
    </source>
</evidence>
<evidence type="ECO:0000256" key="4">
    <source>
        <dbReference type="ARBA" id="ARBA00013795"/>
    </source>
</evidence>
<comment type="caution">
    <text evidence="13">The sequence shown here is derived from an EMBL/GenBank/DDBJ whole genome shotgun (WGS) entry which is preliminary data.</text>
</comment>
<keyword evidence="6 12" id="KW-0328">Glycosyltransferase</keyword>
<accession>A0AAD7H9D7</accession>
<dbReference type="PANTHER" id="PTHR12468">
    <property type="entry name" value="GPI MANNOSYLTRANSFERASE 2"/>
    <property type="match status" value="1"/>
</dbReference>
<feature type="transmembrane region" description="Helical" evidence="12">
    <location>
        <begin position="271"/>
        <end position="290"/>
    </location>
</feature>
<keyword evidence="11 12" id="KW-0472">Membrane</keyword>
<dbReference type="PANTHER" id="PTHR12468:SF2">
    <property type="entry name" value="GPI MANNOSYLTRANSFERASE 2"/>
    <property type="match status" value="1"/>
</dbReference>
<proteinExistence type="inferred from homology"/>
<dbReference type="EC" id="2.4.1.-" evidence="12"/>
<keyword evidence="14" id="KW-1185">Reference proteome</keyword>
<evidence type="ECO:0000256" key="6">
    <source>
        <dbReference type="ARBA" id="ARBA00022676"/>
    </source>
</evidence>
<evidence type="ECO:0000256" key="12">
    <source>
        <dbReference type="RuleBase" id="RU363112"/>
    </source>
</evidence>
<keyword evidence="7 12" id="KW-0808">Transferase</keyword>
<dbReference type="InterPro" id="IPR007315">
    <property type="entry name" value="PIG-V/Gpi18"/>
</dbReference>
<protein>
    <recommendedName>
        <fullName evidence="4 12">GPI mannosyltransferase 2</fullName>
        <ecNumber evidence="12">2.4.1.-</ecNumber>
    </recommendedName>
</protein>
<comment type="pathway">
    <text evidence="2 12">Glycolipid biosynthesis; glycosylphosphatidylinositol-anchor biosynthesis.</text>
</comment>
<feature type="transmembrane region" description="Helical" evidence="12">
    <location>
        <begin position="330"/>
        <end position="350"/>
    </location>
</feature>
<evidence type="ECO:0000313" key="13">
    <source>
        <dbReference type="EMBL" id="KAJ7715145.1"/>
    </source>
</evidence>
<feature type="transmembrane region" description="Helical" evidence="12">
    <location>
        <begin position="357"/>
        <end position="377"/>
    </location>
</feature>
<comment type="function">
    <text evidence="12">Mannosyltransferase involved in glycosylphosphatidylinositol-anchor biosynthesis.</text>
</comment>